<gene>
    <name evidence="1" type="ORF">LSAA_11233</name>
</gene>
<dbReference type="SUPFAM" id="SSF103473">
    <property type="entry name" value="MFS general substrate transporter"/>
    <property type="match status" value="1"/>
</dbReference>
<dbReference type="OrthoDB" id="10652337at2759"/>
<proteinExistence type="predicted"/>
<sequence>MVQFVGPKSLSPEEKGSVLLQIKDENTPLISSERRLQVQYQAVEEGDGALSESGSTEDVTSPRYGSNGQFALFLYGLFSFGQSFAFVDWNPIENSLLFAFPSWSETTISWQSNIALLSSPLVQWPVWILLKKFKLSTVIKYMCMLPLCLTTSIRVIPLLVLNEPENIFTTLVYISSFTIGISFNNISYRDSNDMLKYWTYEIRNYLLLFAFIIGDPSPSIKQNIFKILCDKDIVFLLSVNALSTVPIYWSSTFLPIYLQRYGFGQKITGGLMSLSIVLSCFVTVLTTKFVDSRRISSWMMIFTLLFVQFISSLIMSLYLSENVPIGKACIALFFVISNTSALSIGSHIIPYGAKIGQNISKEVLNGSFFQISSLFGSLFLFIFSIDSQRNWVPYSLTLTPCLATLLFFLVKMS</sequence>
<accession>A0A7R8HAN8</accession>
<name>A0A7R8HAN8_LEPSM</name>
<reference evidence="1" key="1">
    <citation type="submission" date="2021-02" db="EMBL/GenBank/DDBJ databases">
        <authorList>
            <person name="Bekaert M."/>
        </authorList>
    </citation>
    <scope>NUCLEOTIDE SEQUENCE</scope>
    <source>
        <strain evidence="1">IoA-00</strain>
    </source>
</reference>
<dbReference type="AlphaFoldDB" id="A0A7R8HAN8"/>
<evidence type="ECO:0000313" key="1">
    <source>
        <dbReference type="EMBL" id="CAF2969591.1"/>
    </source>
</evidence>
<dbReference type="InterPro" id="IPR036259">
    <property type="entry name" value="MFS_trans_sf"/>
</dbReference>
<evidence type="ECO:0000313" key="2">
    <source>
        <dbReference type="Proteomes" id="UP000675881"/>
    </source>
</evidence>
<protein>
    <submittedName>
        <fullName evidence="1">(salmon louse) hypothetical protein</fullName>
    </submittedName>
</protein>
<keyword evidence="2" id="KW-1185">Reference proteome</keyword>
<dbReference type="EMBL" id="HG994585">
    <property type="protein sequence ID" value="CAF2969591.1"/>
    <property type="molecule type" value="Genomic_DNA"/>
</dbReference>
<dbReference type="Proteomes" id="UP000675881">
    <property type="component" value="Chromosome 6"/>
</dbReference>
<organism evidence="1 2">
    <name type="scientific">Lepeophtheirus salmonis</name>
    <name type="common">Salmon louse</name>
    <name type="synonym">Caligus salmonis</name>
    <dbReference type="NCBI Taxonomy" id="72036"/>
    <lineage>
        <taxon>Eukaryota</taxon>
        <taxon>Metazoa</taxon>
        <taxon>Ecdysozoa</taxon>
        <taxon>Arthropoda</taxon>
        <taxon>Crustacea</taxon>
        <taxon>Multicrustacea</taxon>
        <taxon>Hexanauplia</taxon>
        <taxon>Copepoda</taxon>
        <taxon>Siphonostomatoida</taxon>
        <taxon>Caligidae</taxon>
        <taxon>Lepeophtheirus</taxon>
    </lineage>
</organism>